<protein>
    <submittedName>
        <fullName evidence="1">Uncharacterized protein</fullName>
    </submittedName>
</protein>
<dbReference type="EMBL" id="JAFDST010000002">
    <property type="protein sequence ID" value="MBP1082057.1"/>
    <property type="molecule type" value="Genomic_DNA"/>
</dbReference>
<gene>
    <name evidence="1" type="ORF">JOC74_002550</name>
</gene>
<sequence>MILVYLKKWWENLHGVEKNYGQGGKMYAT</sequence>
<accession>A0ABS4CWZ3</accession>
<evidence type="ECO:0000313" key="2">
    <source>
        <dbReference type="Proteomes" id="UP000674416"/>
    </source>
</evidence>
<comment type="caution">
    <text evidence="1">The sequence shown here is derived from an EMBL/GenBank/DDBJ whole genome shotgun (WGS) entry which is preliminary data.</text>
</comment>
<evidence type="ECO:0000313" key="1">
    <source>
        <dbReference type="EMBL" id="MBP1082057.1"/>
    </source>
</evidence>
<dbReference type="Proteomes" id="UP000674416">
    <property type="component" value="Unassembled WGS sequence"/>
</dbReference>
<organism evidence="1 2">
    <name type="scientific">Bacillus capparidis</name>
    <dbReference type="NCBI Taxonomy" id="1840411"/>
    <lineage>
        <taxon>Bacteria</taxon>
        <taxon>Bacillati</taxon>
        <taxon>Bacillota</taxon>
        <taxon>Bacilli</taxon>
        <taxon>Bacillales</taxon>
        <taxon>Bacillaceae</taxon>
        <taxon>Bacillus</taxon>
    </lineage>
</organism>
<reference evidence="1 2" key="1">
    <citation type="submission" date="2021-01" db="EMBL/GenBank/DDBJ databases">
        <title>Genomic Encyclopedia of Type Strains, Phase IV (KMG-IV): sequencing the most valuable type-strain genomes for metagenomic binning, comparative biology and taxonomic classification.</title>
        <authorList>
            <person name="Goeker M."/>
        </authorList>
    </citation>
    <scope>NUCLEOTIDE SEQUENCE [LARGE SCALE GENOMIC DNA]</scope>
    <source>
        <strain evidence="1 2">DSM 103394</strain>
    </source>
</reference>
<name>A0ABS4CWZ3_9BACI</name>
<keyword evidence="2" id="KW-1185">Reference proteome</keyword>
<proteinExistence type="predicted"/>